<dbReference type="EMBL" id="ADDO01000047">
    <property type="protein sequence ID" value="EFA90003.1"/>
    <property type="molecule type" value="Genomic_DNA"/>
</dbReference>
<organism evidence="1 2">
    <name type="scientific">Peptoniphilus lacrimalis 315-B</name>
    <dbReference type="NCBI Taxonomy" id="596330"/>
    <lineage>
        <taxon>Bacteria</taxon>
        <taxon>Bacillati</taxon>
        <taxon>Bacillota</taxon>
        <taxon>Tissierellia</taxon>
        <taxon>Tissierellales</taxon>
        <taxon>Peptoniphilaceae</taxon>
        <taxon>Peptoniphilus</taxon>
    </lineage>
</organism>
<comment type="caution">
    <text evidence="1">The sequence shown here is derived from an EMBL/GenBank/DDBJ whole genome shotgun (WGS) entry which is preliminary data.</text>
</comment>
<evidence type="ECO:0000313" key="2">
    <source>
        <dbReference type="Proteomes" id="UP000005711"/>
    </source>
</evidence>
<reference evidence="1 2" key="1">
    <citation type="submission" date="2009-12" db="EMBL/GenBank/DDBJ databases">
        <title>Genome Sequence of Peptoniphilus lacrimalis 315-B.</title>
        <authorList>
            <person name="Durkin A.S."/>
            <person name="Madupu R."/>
            <person name="Torralba M."/>
            <person name="Methe B."/>
            <person name="Sutton G."/>
            <person name="Strausberg R.L."/>
            <person name="Nelson K.E."/>
        </authorList>
    </citation>
    <scope>NUCLEOTIDE SEQUENCE [LARGE SCALE GENOMIC DNA]</scope>
    <source>
        <strain evidence="1 2">315-B</strain>
    </source>
</reference>
<dbReference type="AlphaFoldDB" id="D1VTX7"/>
<name>D1VTX7_9FIRM</name>
<keyword evidence="2" id="KW-1185">Reference proteome</keyword>
<proteinExistence type="predicted"/>
<evidence type="ECO:0000313" key="1">
    <source>
        <dbReference type="EMBL" id="EFA90003.1"/>
    </source>
</evidence>
<dbReference type="Proteomes" id="UP000005711">
    <property type="component" value="Unassembled WGS sequence"/>
</dbReference>
<accession>D1VTX7</accession>
<gene>
    <name evidence="1" type="ORF">HMPREF0628_0212</name>
</gene>
<protein>
    <submittedName>
        <fullName evidence="1">Uncharacterized protein</fullName>
    </submittedName>
</protein>
<sequence length="124" mass="14167">MPSSLTKVFPLVLGFSPFLPVSVCGTGDTSLVRGFSWQCGFISFSTCFRSASHFRLFKKRFCLLLILCACTPHQLGATTILLRPHLLQRLYRYRIFHLLSIDYAFQPRLRSRLTLSGRALLRNP</sequence>